<dbReference type="Proteomes" id="UP000324897">
    <property type="component" value="Unassembled WGS sequence"/>
</dbReference>
<reference evidence="2 3" key="1">
    <citation type="journal article" date="2019" name="Sci. Rep.">
        <title>A high-quality genome of Eragrostis curvula grass provides insights into Poaceae evolution and supports new strategies to enhance forage quality.</title>
        <authorList>
            <person name="Carballo J."/>
            <person name="Santos B.A.C.M."/>
            <person name="Zappacosta D."/>
            <person name="Garbus I."/>
            <person name="Selva J.P."/>
            <person name="Gallo C.A."/>
            <person name="Diaz A."/>
            <person name="Albertini E."/>
            <person name="Caccamo M."/>
            <person name="Echenique V."/>
        </authorList>
    </citation>
    <scope>NUCLEOTIDE SEQUENCE [LARGE SCALE GENOMIC DNA]</scope>
    <source>
        <strain evidence="3">cv. Victoria</strain>
        <tissue evidence="2">Leaf</tissue>
    </source>
</reference>
<evidence type="ECO:0000313" key="3">
    <source>
        <dbReference type="Proteomes" id="UP000324897"/>
    </source>
</evidence>
<dbReference type="EMBL" id="RWGY01000026">
    <property type="protein sequence ID" value="TVU22707.1"/>
    <property type="molecule type" value="Genomic_DNA"/>
</dbReference>
<dbReference type="PANTHER" id="PTHR33334">
    <property type="entry name" value="PROTEIN LNK1"/>
    <property type="match status" value="1"/>
</dbReference>
<feature type="non-terminal residue" evidence="2">
    <location>
        <position position="1"/>
    </location>
</feature>
<dbReference type="InterPro" id="IPR039928">
    <property type="entry name" value="LNK"/>
</dbReference>
<feature type="region of interest" description="Disordered" evidence="1">
    <location>
        <begin position="145"/>
        <end position="181"/>
    </location>
</feature>
<evidence type="ECO:0000256" key="1">
    <source>
        <dbReference type="SAM" id="MobiDB-lite"/>
    </source>
</evidence>
<keyword evidence="3" id="KW-1185">Reference proteome</keyword>
<evidence type="ECO:0000313" key="2">
    <source>
        <dbReference type="EMBL" id="TVU22707.1"/>
    </source>
</evidence>
<dbReference type="OrthoDB" id="1939712at2759"/>
<protein>
    <submittedName>
        <fullName evidence="2">Uncharacterized protein</fullName>
    </submittedName>
</protein>
<proteinExistence type="predicted"/>
<sequence>MFSGPTSAVVEWQQQGGWFPYMFVLSLPGGQPRQGRCICFKLPQVLCCSCLPPPADLLRPSFISNSCCGGAAGGKAPGVSSPRLKEQQVRERALLGLPNSAAKSMTSMAWYPLPQSGGTMSGGDEFFDNQSAGWSLWSFSASGDQKTTGVKQENGDAQCSTGNSEDQPEAPSPLEELQFTQPTEDFFLSQFSDEEMRRMDAPFEALEMFPDSMHRLLSYENMLSGVLTGSDDEDVKLDHNGMDTMDTCGFPLFIHDTQNESRNGEPSDPEVLADLSSEEDKAGLCMTKRSRPITDTENTTGFEALVLEELEDVVFQLTKRTRICYRDAFYRLAESSKAKCSTANGATEVGSSTSKQSVQQPDGNASRFSTPGCPERETNPIDRTVMVLTMKPPGHQLHGSSCADDSGAEAQSTTTARA</sequence>
<dbReference type="Gramene" id="TVU22707">
    <property type="protein sequence ID" value="TVU22707"/>
    <property type="gene ID" value="EJB05_32424"/>
</dbReference>
<gene>
    <name evidence="2" type="ORF">EJB05_32424</name>
</gene>
<dbReference type="AlphaFoldDB" id="A0A5J9UHD9"/>
<feature type="compositionally biased region" description="Polar residues" evidence="1">
    <location>
        <begin position="341"/>
        <end position="369"/>
    </location>
</feature>
<feature type="compositionally biased region" description="Polar residues" evidence="1">
    <location>
        <begin position="409"/>
        <end position="418"/>
    </location>
</feature>
<name>A0A5J9UHD9_9POAL</name>
<organism evidence="2 3">
    <name type="scientific">Eragrostis curvula</name>
    <name type="common">weeping love grass</name>
    <dbReference type="NCBI Taxonomy" id="38414"/>
    <lineage>
        <taxon>Eukaryota</taxon>
        <taxon>Viridiplantae</taxon>
        <taxon>Streptophyta</taxon>
        <taxon>Embryophyta</taxon>
        <taxon>Tracheophyta</taxon>
        <taxon>Spermatophyta</taxon>
        <taxon>Magnoliopsida</taxon>
        <taxon>Liliopsida</taxon>
        <taxon>Poales</taxon>
        <taxon>Poaceae</taxon>
        <taxon>PACMAD clade</taxon>
        <taxon>Chloridoideae</taxon>
        <taxon>Eragrostideae</taxon>
        <taxon>Eragrostidinae</taxon>
        <taxon>Eragrostis</taxon>
    </lineage>
</organism>
<dbReference type="GO" id="GO:0007623">
    <property type="term" value="P:circadian rhythm"/>
    <property type="evidence" value="ECO:0007669"/>
    <property type="project" value="InterPro"/>
</dbReference>
<feature type="region of interest" description="Disordered" evidence="1">
    <location>
        <begin position="341"/>
        <end position="418"/>
    </location>
</feature>
<comment type="caution">
    <text evidence="2">The sequence shown here is derived from an EMBL/GenBank/DDBJ whole genome shotgun (WGS) entry which is preliminary data.</text>
</comment>
<dbReference type="GO" id="GO:0006355">
    <property type="term" value="P:regulation of DNA-templated transcription"/>
    <property type="evidence" value="ECO:0007669"/>
    <property type="project" value="InterPro"/>
</dbReference>
<dbReference type="PANTHER" id="PTHR33334:SF6">
    <property type="entry name" value="OS01G0281100 PROTEIN"/>
    <property type="match status" value="1"/>
</dbReference>
<accession>A0A5J9UHD9</accession>
<feature type="compositionally biased region" description="Polar residues" evidence="1">
    <location>
        <begin position="145"/>
        <end position="165"/>
    </location>
</feature>